<accession>A0A812MBW6</accession>
<sequence length="278" mass="31512">MYSAVRVVRQRRDISKERCELTNVSWWKAIAKEVAERPEVGRTASSKQAPVAVTEFVPEGDDKTAPPAWIQAVLLLHNERRAAHWTPPLVWSQECYEHARMQAQACESADRRLAKNFVESLSGRHGQNSLGPSRKELKWDQAAAEHVVSQWYSELENYDFHRPGPQKGCVNFIQMMWAGTCSVGMALSSNGRYCVANYFPPVGNVLAYKYARNLSPPSDLPPPWITQGDQDLPEIYKKVPCAESNWKRHEEVTALLEEGAKYKPLDCLNTDLPDLDPF</sequence>
<organism evidence="2 3">
    <name type="scientific">Symbiodinium natans</name>
    <dbReference type="NCBI Taxonomy" id="878477"/>
    <lineage>
        <taxon>Eukaryota</taxon>
        <taxon>Sar</taxon>
        <taxon>Alveolata</taxon>
        <taxon>Dinophyceae</taxon>
        <taxon>Suessiales</taxon>
        <taxon>Symbiodiniaceae</taxon>
        <taxon>Symbiodinium</taxon>
    </lineage>
</organism>
<dbReference type="PANTHER" id="PTHR10334">
    <property type="entry name" value="CYSTEINE-RICH SECRETORY PROTEIN-RELATED"/>
    <property type="match status" value="1"/>
</dbReference>
<evidence type="ECO:0000313" key="2">
    <source>
        <dbReference type="EMBL" id="CAE7253854.1"/>
    </source>
</evidence>
<dbReference type="Pfam" id="PF00188">
    <property type="entry name" value="CAP"/>
    <property type="match status" value="1"/>
</dbReference>
<name>A0A812MBW6_9DINO</name>
<dbReference type="InterPro" id="IPR014044">
    <property type="entry name" value="CAP_dom"/>
</dbReference>
<dbReference type="SUPFAM" id="SSF55797">
    <property type="entry name" value="PR-1-like"/>
    <property type="match status" value="1"/>
</dbReference>
<evidence type="ECO:0000259" key="1">
    <source>
        <dbReference type="SMART" id="SM00198"/>
    </source>
</evidence>
<protein>
    <submittedName>
        <fullName evidence="2">GLIPR2 protein</fullName>
    </submittedName>
</protein>
<gene>
    <name evidence="2" type="primary">GLIPR2</name>
    <name evidence="2" type="ORF">SNAT2548_LOCUS12802</name>
</gene>
<dbReference type="EMBL" id="CAJNDS010001269">
    <property type="protein sequence ID" value="CAE7253854.1"/>
    <property type="molecule type" value="Genomic_DNA"/>
</dbReference>
<dbReference type="InterPro" id="IPR001283">
    <property type="entry name" value="CRISP-related"/>
</dbReference>
<dbReference type="AlphaFoldDB" id="A0A812MBW6"/>
<dbReference type="SMART" id="SM00198">
    <property type="entry name" value="SCP"/>
    <property type="match status" value="1"/>
</dbReference>
<dbReference type="Proteomes" id="UP000604046">
    <property type="component" value="Unassembled WGS sequence"/>
</dbReference>
<reference evidence="2" key="1">
    <citation type="submission" date="2021-02" db="EMBL/GenBank/DDBJ databases">
        <authorList>
            <person name="Dougan E. K."/>
            <person name="Rhodes N."/>
            <person name="Thang M."/>
            <person name="Chan C."/>
        </authorList>
    </citation>
    <scope>NUCLEOTIDE SEQUENCE</scope>
</reference>
<feature type="domain" description="SCP" evidence="1">
    <location>
        <begin position="68"/>
        <end position="207"/>
    </location>
</feature>
<keyword evidence="3" id="KW-1185">Reference proteome</keyword>
<proteinExistence type="predicted"/>
<comment type="caution">
    <text evidence="2">The sequence shown here is derived from an EMBL/GenBank/DDBJ whole genome shotgun (WGS) entry which is preliminary data.</text>
</comment>
<dbReference type="InterPro" id="IPR035940">
    <property type="entry name" value="CAP_sf"/>
</dbReference>
<dbReference type="Gene3D" id="3.40.33.10">
    <property type="entry name" value="CAP"/>
    <property type="match status" value="1"/>
</dbReference>
<evidence type="ECO:0000313" key="3">
    <source>
        <dbReference type="Proteomes" id="UP000604046"/>
    </source>
</evidence>
<dbReference type="OrthoDB" id="337038at2759"/>